<dbReference type="PROSITE" id="PS50006">
    <property type="entry name" value="FHA_DOMAIN"/>
    <property type="match status" value="1"/>
</dbReference>
<dbReference type="EMBL" id="JAUEIF010000009">
    <property type="protein sequence ID" value="MDN0025866.1"/>
    <property type="molecule type" value="Genomic_DNA"/>
</dbReference>
<evidence type="ECO:0000313" key="6">
    <source>
        <dbReference type="Proteomes" id="UP001167831"/>
    </source>
</evidence>
<gene>
    <name evidence="4" type="ORF">QVN81_06455</name>
    <name evidence="5" type="ORF">QVN84_10110</name>
</gene>
<dbReference type="Proteomes" id="UP001168478">
    <property type="component" value="Unassembled WGS sequence"/>
</dbReference>
<feature type="transmembrane region" description="Helical" evidence="1">
    <location>
        <begin position="662"/>
        <end position="684"/>
    </location>
</feature>
<feature type="domain" description="FHA" evidence="3">
    <location>
        <begin position="716"/>
        <end position="789"/>
    </location>
</feature>
<evidence type="ECO:0000313" key="4">
    <source>
        <dbReference type="EMBL" id="MDN0022666.1"/>
    </source>
</evidence>
<keyword evidence="1" id="KW-0812">Transmembrane</keyword>
<feature type="signal peptide" evidence="2">
    <location>
        <begin position="1"/>
        <end position="26"/>
    </location>
</feature>
<dbReference type="EMBL" id="JAUEIE010000005">
    <property type="protein sequence ID" value="MDN0022666.1"/>
    <property type="molecule type" value="Genomic_DNA"/>
</dbReference>
<name>A0AAW7JPC8_9BACT</name>
<feature type="chain" id="PRO_5044015205" evidence="2">
    <location>
        <begin position="27"/>
        <end position="796"/>
    </location>
</feature>
<accession>A0AAW7JPC8</accession>
<dbReference type="CDD" id="cd00060">
    <property type="entry name" value="FHA"/>
    <property type="match status" value="1"/>
</dbReference>
<feature type="transmembrane region" description="Helical" evidence="1">
    <location>
        <begin position="532"/>
        <end position="550"/>
    </location>
</feature>
<organism evidence="5 7">
    <name type="scientific">Leyella lascolaii</name>
    <dbReference type="NCBI Taxonomy" id="1776379"/>
    <lineage>
        <taxon>Bacteria</taxon>
        <taxon>Pseudomonadati</taxon>
        <taxon>Bacteroidota</taxon>
        <taxon>Bacteroidia</taxon>
        <taxon>Bacteroidales</taxon>
        <taxon>Prevotellaceae</taxon>
        <taxon>Leyella</taxon>
    </lineage>
</organism>
<feature type="transmembrane region" description="Helical" evidence="1">
    <location>
        <begin position="570"/>
        <end position="595"/>
    </location>
</feature>
<evidence type="ECO:0000259" key="3">
    <source>
        <dbReference type="PROSITE" id="PS50006"/>
    </source>
</evidence>
<feature type="transmembrane region" description="Helical" evidence="1">
    <location>
        <begin position="478"/>
        <end position="495"/>
    </location>
</feature>
<feature type="transmembrane region" description="Helical" evidence="1">
    <location>
        <begin position="364"/>
        <end position="385"/>
    </location>
</feature>
<keyword evidence="6" id="KW-1185">Reference proteome</keyword>
<keyword evidence="2" id="KW-0732">Signal</keyword>
<comment type="caution">
    <text evidence="5">The sequence shown here is derived from an EMBL/GenBank/DDBJ whole genome shotgun (WGS) entry which is preliminary data.</text>
</comment>
<keyword evidence="1" id="KW-0472">Membrane</keyword>
<evidence type="ECO:0000256" key="2">
    <source>
        <dbReference type="SAM" id="SignalP"/>
    </source>
</evidence>
<evidence type="ECO:0000313" key="7">
    <source>
        <dbReference type="Proteomes" id="UP001168478"/>
    </source>
</evidence>
<dbReference type="Proteomes" id="UP001167831">
    <property type="component" value="Unassembled WGS sequence"/>
</dbReference>
<dbReference type="RefSeq" id="WP_289825139.1">
    <property type="nucleotide sequence ID" value="NZ_JAUEIE010000005.1"/>
</dbReference>
<reference evidence="5" key="1">
    <citation type="submission" date="2023-06" db="EMBL/GenBank/DDBJ databases">
        <authorList>
            <person name="Zeman M."/>
            <person name="Kubasova T."/>
            <person name="Jahodarova E."/>
            <person name="Nykrynova M."/>
            <person name="Rychlik I."/>
        </authorList>
    </citation>
    <scope>NUCLEOTIDE SEQUENCE</scope>
    <source>
        <strain evidence="5">ET15</strain>
        <strain evidence="4">ET37</strain>
    </source>
</reference>
<protein>
    <submittedName>
        <fullName evidence="5">FHA domain-containing protein</fullName>
    </submittedName>
</protein>
<dbReference type="Gene3D" id="2.60.200.20">
    <property type="match status" value="1"/>
</dbReference>
<dbReference type="InterPro" id="IPR000253">
    <property type="entry name" value="FHA_dom"/>
</dbReference>
<dbReference type="SUPFAM" id="SSF49879">
    <property type="entry name" value="SMAD/FHA domain"/>
    <property type="match status" value="1"/>
</dbReference>
<evidence type="ECO:0000256" key="1">
    <source>
        <dbReference type="SAM" id="Phobius"/>
    </source>
</evidence>
<feature type="transmembrane region" description="Helical" evidence="1">
    <location>
        <begin position="601"/>
        <end position="621"/>
    </location>
</feature>
<proteinExistence type="predicted"/>
<reference evidence="5" key="2">
    <citation type="submission" date="2023-08" db="EMBL/GenBank/DDBJ databases">
        <title>Identification and characterization of horizontal gene transfer across gut microbiota members of farm animals based on homology search.</title>
        <authorList>
            <person name="Schwarzerova J."/>
            <person name="Nykrynova M."/>
            <person name="Jureckova K."/>
            <person name="Cejkova D."/>
            <person name="Rychlik I."/>
        </authorList>
    </citation>
    <scope>NUCLEOTIDE SEQUENCE</scope>
    <source>
        <strain evidence="5">ET15</strain>
        <strain evidence="4">ET37</strain>
    </source>
</reference>
<keyword evidence="1" id="KW-1133">Transmembrane helix</keyword>
<dbReference type="InterPro" id="IPR008984">
    <property type="entry name" value="SMAD_FHA_dom_sf"/>
</dbReference>
<sequence>MDTKKKIIRKLIALCMAMSVILSMSGQDIKQVKFCDKKYEYGVGKDSLTLYFNILNAEGKRVQNISTNQLQNYLVIKEAGSLIPSSSCKINAITSGQRIPAEYTFSVLVDLSIPQEGKAQIYKAISQLVNISPKGCVYLSFFGDEVTSSKLVTPENLKSFEPYFSKTSEHKYLYGALYSKLAEFSTTSSEKEGSVKGETNYTRNATISRRATKNMDKNILFVFTEGNKSPSFEENIAFLEVNEYQQDIKHLVPTVYAFYYTEQGKDADIENVLMAICNPKVKGRIGDYKPANDMAQVLNDFQEIVNDKMYDYSFTYRVLSSKTYFGKTSYSAEWKGDVIGTGEFSIGSAERPWPEHVASTSDSIYKYLVAVVVALLTIGFFFLIMKVLIPLLRSKAFEAKYYKKYVPEKNISSRICHYCKQPITEGQNVVMKCKHIMHVHCWQQNGYKCAEYGQNCKTGIQEHVEWKELFTWKSLKDCHQTIAGICAGFVSWIFFELGGRGSFEGISKSLVAMFYTPSDNLPNLSLECESKTSAFLTIGLLLGFFLSLIFRYNDEYRKKDWKINLKIIGLSLLTGVIGMIAFAIGADVLCVLLTLINATYIPWYCSFPAYILFSVAVSLALTFKSTIPLKSALIGGGCSSVIGFVVLYFSSLTNVSWPWMNMLLDFIIYGGGLGASLVTVRMLAEKYFLVIQNGVRAGQRIPIHKWMNATGGGNKVSIGMTGDCEIQMNWEKSNKVAKEHAQLYIDHEKQLPMLKPLATGVIYNTRAELGEGKPNVLSNNDTFKIGDTIFQYVETE</sequence>
<feature type="transmembrane region" description="Helical" evidence="1">
    <location>
        <begin position="633"/>
        <end position="650"/>
    </location>
</feature>
<evidence type="ECO:0000313" key="5">
    <source>
        <dbReference type="EMBL" id="MDN0025866.1"/>
    </source>
</evidence>
<dbReference type="AlphaFoldDB" id="A0AAW7JPC8"/>